<keyword evidence="1" id="KW-1133">Transmembrane helix</keyword>
<feature type="transmembrane region" description="Helical" evidence="1">
    <location>
        <begin position="6"/>
        <end position="24"/>
    </location>
</feature>
<reference evidence="2" key="1">
    <citation type="submission" date="2018-05" db="EMBL/GenBank/DDBJ databases">
        <authorList>
            <person name="Lanie J.A."/>
            <person name="Ng W.-L."/>
            <person name="Kazmierczak K.M."/>
            <person name="Andrzejewski T.M."/>
            <person name="Davidsen T.M."/>
            <person name="Wayne K.J."/>
            <person name="Tettelin H."/>
            <person name="Glass J.I."/>
            <person name="Rusch D."/>
            <person name="Podicherti R."/>
            <person name="Tsui H.-C.T."/>
            <person name="Winkler M.E."/>
        </authorList>
    </citation>
    <scope>NUCLEOTIDE SEQUENCE</scope>
</reference>
<evidence type="ECO:0000313" key="2">
    <source>
        <dbReference type="EMBL" id="SVE43616.1"/>
    </source>
</evidence>
<proteinExistence type="predicted"/>
<feature type="non-terminal residue" evidence="2">
    <location>
        <position position="204"/>
    </location>
</feature>
<evidence type="ECO:0000256" key="1">
    <source>
        <dbReference type="SAM" id="Phobius"/>
    </source>
</evidence>
<accession>A0A383DGJ3</accession>
<gene>
    <name evidence="2" type="ORF">METZ01_LOCUS496470</name>
</gene>
<feature type="transmembrane region" description="Helical" evidence="1">
    <location>
        <begin position="176"/>
        <end position="195"/>
    </location>
</feature>
<dbReference type="AlphaFoldDB" id="A0A383DGJ3"/>
<organism evidence="2">
    <name type="scientific">marine metagenome</name>
    <dbReference type="NCBI Taxonomy" id="408172"/>
    <lineage>
        <taxon>unclassified sequences</taxon>
        <taxon>metagenomes</taxon>
        <taxon>ecological metagenomes</taxon>
    </lineage>
</organism>
<feature type="transmembrane region" description="Helical" evidence="1">
    <location>
        <begin position="67"/>
        <end position="90"/>
    </location>
</feature>
<feature type="transmembrane region" description="Helical" evidence="1">
    <location>
        <begin position="138"/>
        <end position="164"/>
    </location>
</feature>
<protein>
    <recommendedName>
        <fullName evidence="3">Histidine kinase N-terminal 7TM region domain-containing protein</fullName>
    </recommendedName>
</protein>
<keyword evidence="1" id="KW-0812">Transmembrane</keyword>
<evidence type="ECO:0008006" key="3">
    <source>
        <dbReference type="Google" id="ProtNLM"/>
    </source>
</evidence>
<keyword evidence="1" id="KW-0472">Membrane</keyword>
<name>A0A383DGJ3_9ZZZZ</name>
<feature type="transmembrane region" description="Helical" evidence="1">
    <location>
        <begin position="36"/>
        <end position="61"/>
    </location>
</feature>
<feature type="transmembrane region" description="Helical" evidence="1">
    <location>
        <begin position="97"/>
        <end position="118"/>
    </location>
</feature>
<sequence>MPQLVHYIPVLTTIFALIFSILVFNRYREKGRGAHLIWWGSGIFIFGIGTFTEGFVTLFGWNEPIFRAWYISGALLGGMPLAQGTVYLLLKRRTANILTSFVVPYFVIASICIMMAPVDLSTVESHRLSGSVISEDWQWVRAFSPLINLYALIFLAGGAAYSAYRFKKSPKTHHRYVGNIFIAVGALLPGIGGSFTRFGHVEVL</sequence>
<dbReference type="EMBL" id="UINC01217148">
    <property type="protein sequence ID" value="SVE43616.1"/>
    <property type="molecule type" value="Genomic_DNA"/>
</dbReference>